<feature type="domain" description="Transglycosylase SLT" evidence="4">
    <location>
        <begin position="211"/>
        <end position="305"/>
    </location>
</feature>
<dbReference type="InterPro" id="IPR023346">
    <property type="entry name" value="Lysozyme-like_dom_sf"/>
</dbReference>
<feature type="coiled-coil region" evidence="2">
    <location>
        <begin position="484"/>
        <end position="511"/>
    </location>
</feature>
<feature type="region of interest" description="Disordered" evidence="3">
    <location>
        <begin position="243"/>
        <end position="262"/>
    </location>
</feature>
<dbReference type="RefSeq" id="WP_080149751.1">
    <property type="nucleotide sequence ID" value="NZ_FWEU01000003.1"/>
</dbReference>
<dbReference type="PANTHER" id="PTHR37423:SF2">
    <property type="entry name" value="MEMBRANE-BOUND LYTIC MUREIN TRANSGLYCOSYLASE C"/>
    <property type="match status" value="1"/>
</dbReference>
<dbReference type="Gene3D" id="1.10.530.10">
    <property type="match status" value="1"/>
</dbReference>
<evidence type="ECO:0000259" key="4">
    <source>
        <dbReference type="Pfam" id="PF01464"/>
    </source>
</evidence>
<evidence type="ECO:0000313" key="5">
    <source>
        <dbReference type="EMBL" id="SLM24880.1"/>
    </source>
</evidence>
<evidence type="ECO:0000256" key="2">
    <source>
        <dbReference type="SAM" id="Coils"/>
    </source>
</evidence>
<reference evidence="6" key="1">
    <citation type="submission" date="2016-10" db="EMBL/GenBank/DDBJ databases">
        <authorList>
            <person name="Varghese N."/>
            <person name="Submissions S."/>
        </authorList>
    </citation>
    <scope>NUCLEOTIDE SEQUENCE [LARGE SCALE GENOMIC DNA]</scope>
    <source>
        <strain evidence="6">92MFCol6.1</strain>
    </source>
</reference>
<proteinExistence type="inferred from homology"/>
<name>A0A1W1GZV2_9GAMM</name>
<dbReference type="PANTHER" id="PTHR37423">
    <property type="entry name" value="SOLUBLE LYTIC MUREIN TRANSGLYCOSYLASE-RELATED"/>
    <property type="match status" value="1"/>
</dbReference>
<dbReference type="CDD" id="cd00254">
    <property type="entry name" value="LT-like"/>
    <property type="match status" value="1"/>
</dbReference>
<organism evidence="5 6">
    <name type="scientific">Stenotrophomonas indicatrix</name>
    <dbReference type="NCBI Taxonomy" id="2045451"/>
    <lineage>
        <taxon>Bacteria</taxon>
        <taxon>Pseudomonadati</taxon>
        <taxon>Pseudomonadota</taxon>
        <taxon>Gammaproteobacteria</taxon>
        <taxon>Lysobacterales</taxon>
        <taxon>Lysobacteraceae</taxon>
        <taxon>Stenotrophomonas</taxon>
    </lineage>
</organism>
<evidence type="ECO:0000256" key="3">
    <source>
        <dbReference type="SAM" id="MobiDB-lite"/>
    </source>
</evidence>
<comment type="similarity">
    <text evidence="1">Belongs to the transglycosylase Slt family.</text>
</comment>
<protein>
    <submittedName>
        <fullName evidence="5">Transglycosylase SLT domain-containing protein</fullName>
    </submittedName>
</protein>
<dbReference type="Proteomes" id="UP000191133">
    <property type="component" value="Unassembled WGS sequence"/>
</dbReference>
<dbReference type="EMBL" id="FWEU01000003">
    <property type="protein sequence ID" value="SLM24880.1"/>
    <property type="molecule type" value="Genomic_DNA"/>
</dbReference>
<dbReference type="InterPro" id="IPR008258">
    <property type="entry name" value="Transglycosylase_SLT_dom_1"/>
</dbReference>
<sequence>MNPHIKNFFGRITPRWQNMTEQDQGAIARQGMLSAGLAMLRPAGGNFGAALANGIEGGLLAANQGVTAAENSRYKEEILGRTRQGMERNAAIEAAQQGVLNADRSLNEDSWSRWANVDPVGALEFRQKAQPAPKWDPMEIPYRNPGTKEPGYLTVLRNIATQEMRDLNGNVISQGMLSPNFMDKQMPKAGMLSPEFWQDSPVPPGALCADVLPNLEQAVMQVESGGNPAAVSSKGAMGTMQTMPGTLRDPGYGVAPARDQSPAEMERVGKDFLGAMHRQYGDPRLALAAYNWGPGNVDRAMQKHGGDVDAVLANAPAETRAYIPKVLARAGQGKVAGPDIGFRAERSSSQTERQPPAGYRFTVDGRQLEAIPGGPADRKNNPAPGDMAKAEQDLRKEYTTQIKGAQTVVNSYGQIAQAAKSPSAQNDLALIFSYMRMLDPASVVREGEFATAQNAAGVPDQIRNAYNKAINGERLNPEQRTGFVSSARGLRDQAQQQIDAYREQYSGLAKEYNYSPERIVGRGSSSRKEGQVPPAAVDFLRKNPNMRAAFEQKYGVSADDYLR</sequence>
<accession>A0A1W1GZV2</accession>
<evidence type="ECO:0000256" key="1">
    <source>
        <dbReference type="ARBA" id="ARBA00007734"/>
    </source>
</evidence>
<gene>
    <name evidence="5" type="ORF">SAMN04488690_2608</name>
</gene>
<dbReference type="SUPFAM" id="SSF53955">
    <property type="entry name" value="Lysozyme-like"/>
    <property type="match status" value="1"/>
</dbReference>
<keyword evidence="2" id="KW-0175">Coiled coil</keyword>
<evidence type="ECO:0000313" key="6">
    <source>
        <dbReference type="Proteomes" id="UP000191133"/>
    </source>
</evidence>
<dbReference type="Pfam" id="PF01464">
    <property type="entry name" value="SLT"/>
    <property type="match status" value="1"/>
</dbReference>
<dbReference type="AlphaFoldDB" id="A0A1W1GZV2"/>